<protein>
    <submittedName>
        <fullName evidence="1">Uncharacterized protein</fullName>
    </submittedName>
</protein>
<reference evidence="1 2" key="1">
    <citation type="journal article" date="2024" name="G3 (Bethesda)">
        <title>Genome assembly of Hibiscus sabdariffa L. provides insights into metabolisms of medicinal natural products.</title>
        <authorList>
            <person name="Kim T."/>
        </authorList>
    </citation>
    <scope>NUCLEOTIDE SEQUENCE [LARGE SCALE GENOMIC DNA]</scope>
    <source>
        <strain evidence="1">TK-2024</strain>
        <tissue evidence="1">Old leaves</tissue>
    </source>
</reference>
<evidence type="ECO:0000313" key="2">
    <source>
        <dbReference type="Proteomes" id="UP001396334"/>
    </source>
</evidence>
<comment type="caution">
    <text evidence="1">The sequence shown here is derived from an EMBL/GenBank/DDBJ whole genome shotgun (WGS) entry which is preliminary data.</text>
</comment>
<gene>
    <name evidence="1" type="ORF">V6N11_078044</name>
</gene>
<dbReference type="EMBL" id="JBBPBN010000006">
    <property type="protein sequence ID" value="KAK9036023.1"/>
    <property type="molecule type" value="Genomic_DNA"/>
</dbReference>
<evidence type="ECO:0000313" key="1">
    <source>
        <dbReference type="EMBL" id="KAK9036023.1"/>
    </source>
</evidence>
<accession>A0ABR2TFT3</accession>
<dbReference type="Proteomes" id="UP001396334">
    <property type="component" value="Unassembled WGS sequence"/>
</dbReference>
<keyword evidence="2" id="KW-1185">Reference proteome</keyword>
<organism evidence="1 2">
    <name type="scientific">Hibiscus sabdariffa</name>
    <name type="common">roselle</name>
    <dbReference type="NCBI Taxonomy" id="183260"/>
    <lineage>
        <taxon>Eukaryota</taxon>
        <taxon>Viridiplantae</taxon>
        <taxon>Streptophyta</taxon>
        <taxon>Embryophyta</taxon>
        <taxon>Tracheophyta</taxon>
        <taxon>Spermatophyta</taxon>
        <taxon>Magnoliopsida</taxon>
        <taxon>eudicotyledons</taxon>
        <taxon>Gunneridae</taxon>
        <taxon>Pentapetalae</taxon>
        <taxon>rosids</taxon>
        <taxon>malvids</taxon>
        <taxon>Malvales</taxon>
        <taxon>Malvaceae</taxon>
        <taxon>Malvoideae</taxon>
        <taxon>Hibiscus</taxon>
    </lineage>
</organism>
<name>A0ABR2TFT3_9ROSI</name>
<sequence length="125" mass="14229">MEESRSLSPGPTDAARVPRGRLPLLFNCPGHVHLDGEATSEGSPAQHTWNYLYLLRGMRFLFMGTVTIYCDERRIWTHEVRATLLFYYLKLASISILSRKTLVSSDIPSSNQITILRHWLVNAPT</sequence>
<proteinExistence type="predicted"/>